<comment type="caution">
    <text evidence="6">The sequence shown here is derived from an EMBL/GenBank/DDBJ whole genome shotgun (WGS) entry which is preliminary data.</text>
</comment>
<dbReference type="EMBL" id="JAPDFW010000070">
    <property type="protein sequence ID" value="KAJ5074031.1"/>
    <property type="molecule type" value="Genomic_DNA"/>
</dbReference>
<evidence type="ECO:0000256" key="1">
    <source>
        <dbReference type="ARBA" id="ARBA00022737"/>
    </source>
</evidence>
<accession>A0A9Q0LIK7</accession>
<dbReference type="GO" id="GO:0005737">
    <property type="term" value="C:cytoplasm"/>
    <property type="evidence" value="ECO:0007669"/>
    <property type="project" value="TreeGrafter"/>
</dbReference>
<dbReference type="Proteomes" id="UP001149090">
    <property type="component" value="Unassembled WGS sequence"/>
</dbReference>
<dbReference type="InterPro" id="IPR013783">
    <property type="entry name" value="Ig-like_fold"/>
</dbReference>
<evidence type="ECO:0000256" key="4">
    <source>
        <dbReference type="SAM" id="MobiDB-lite"/>
    </source>
</evidence>
<proteinExistence type="predicted"/>
<feature type="domain" description="Fibronectin type-III" evidence="5">
    <location>
        <begin position="543"/>
        <end position="638"/>
    </location>
</feature>
<dbReference type="SUPFAM" id="SSF48403">
    <property type="entry name" value="Ankyrin repeat"/>
    <property type="match status" value="2"/>
</dbReference>
<evidence type="ECO:0000256" key="2">
    <source>
        <dbReference type="ARBA" id="ARBA00023043"/>
    </source>
</evidence>
<dbReference type="Gene3D" id="2.60.40.10">
    <property type="entry name" value="Immunoglobulins"/>
    <property type="match status" value="2"/>
</dbReference>
<dbReference type="GO" id="GO:0045087">
    <property type="term" value="P:innate immune response"/>
    <property type="evidence" value="ECO:0007669"/>
    <property type="project" value="TreeGrafter"/>
</dbReference>
<dbReference type="Pfam" id="PF12796">
    <property type="entry name" value="Ank_2"/>
    <property type="match status" value="3"/>
</dbReference>
<dbReference type="InterPro" id="IPR036116">
    <property type="entry name" value="FN3_sf"/>
</dbReference>
<dbReference type="SMART" id="SM00248">
    <property type="entry name" value="ANK"/>
    <property type="match status" value="9"/>
</dbReference>
<keyword evidence="1" id="KW-0677">Repeat</keyword>
<reference evidence="6" key="1">
    <citation type="submission" date="2022-10" db="EMBL/GenBank/DDBJ databases">
        <title>Novel sulphate-reducing endosymbionts in the free-living metamonad Anaeramoeba.</title>
        <authorList>
            <person name="Jerlstrom-Hultqvist J."/>
            <person name="Cepicka I."/>
            <person name="Gallot-Lavallee L."/>
            <person name="Salas-Leiva D."/>
            <person name="Curtis B.A."/>
            <person name="Zahonova K."/>
            <person name="Pipaliya S."/>
            <person name="Dacks J."/>
            <person name="Roger A.J."/>
        </authorList>
    </citation>
    <scope>NUCLEOTIDE SEQUENCE</scope>
    <source>
        <strain evidence="6">BMAN</strain>
    </source>
</reference>
<dbReference type="PANTHER" id="PTHR23206:SF7">
    <property type="entry name" value="PROTEIN KINASE DOMAIN-CONTAINING PROTEIN"/>
    <property type="match status" value="1"/>
</dbReference>
<dbReference type="InterPro" id="IPR002110">
    <property type="entry name" value="Ankyrin_rpt"/>
</dbReference>
<dbReference type="PROSITE" id="PS50853">
    <property type="entry name" value="FN3"/>
    <property type="match status" value="2"/>
</dbReference>
<protein>
    <submittedName>
        <fullName evidence="6">Ankyrin repeat-containing protein</fullName>
    </submittedName>
</protein>
<dbReference type="CDD" id="cd00063">
    <property type="entry name" value="FN3"/>
    <property type="match status" value="2"/>
</dbReference>
<sequence length="674" mass="76947">MSEIENKTENDWKQIHYYARDGDANGIKREIFKDISCVNAVKKDGWTALHLACLNNYTDCVKELLANSADLSLKESSGNTPVDLVLIQNNQCLKIIYSYLNLGPLNTLIIKNNFNEEEADKIYKAEEKTEAEKAYSISGVHIAAIFNNIPALKYLIEKKKLDINIQDKYQNTALHQAVVGQSAESIMYLLDHGANINAQNSRGFSPIFLAVRYESLQLVSILLEKGAQIDIMNWQGTSLLHFASIIGNRSCVDALLNHPEMTQDTINKCKTDGKTPLHLAAQSGNLDVIKLLIQHGARVNEKYDNHSILYIAILHGDYAEIVSYFLKYAFFKNSQNISEKDRQSRLLLDDVCVPHTFTEIHLAIKYRRYDCLRTLLQSNKFDPNVVDSYDRTPLIYAAKKSSLNGLRYMIKFGANLSAKNLDKKTAVDITTDQFCKQLLYGASKNLLLPSKVEFFQCAARSPTSMTLVWTKPESYDPVTRYLVEIKSEDGSIKKKIQHSTGFDITIKRLIPKVVYSLRVSAQNFFGNGEWSKSINIKTENPTEPSTIYKIDVQHRSSRTIDISWKLPDSNGEAITTFEMEIYDERKRKLFVYHVDQQIVNYKIQNLDYDSNYYVRVRSQNSVGWSNWCFYEFISTLSQEEAGLQSKYEKIKSNLDSNQKNNLDSNSMSKNSTDF</sequence>
<dbReference type="InterPro" id="IPR036770">
    <property type="entry name" value="Ankyrin_rpt-contain_sf"/>
</dbReference>
<name>A0A9Q0LIK7_ANAIG</name>
<feature type="repeat" description="ANK" evidence="3">
    <location>
        <begin position="44"/>
        <end position="76"/>
    </location>
</feature>
<dbReference type="InterPro" id="IPR003961">
    <property type="entry name" value="FN3_dom"/>
</dbReference>
<organism evidence="6 7">
    <name type="scientific">Anaeramoeba ignava</name>
    <name type="common">Anaerobic marine amoeba</name>
    <dbReference type="NCBI Taxonomy" id="1746090"/>
    <lineage>
        <taxon>Eukaryota</taxon>
        <taxon>Metamonada</taxon>
        <taxon>Anaeramoebidae</taxon>
        <taxon>Anaeramoeba</taxon>
    </lineage>
</organism>
<feature type="domain" description="Fibronectin type-III" evidence="5">
    <location>
        <begin position="448"/>
        <end position="541"/>
    </location>
</feature>
<evidence type="ECO:0000313" key="7">
    <source>
        <dbReference type="Proteomes" id="UP001149090"/>
    </source>
</evidence>
<evidence type="ECO:0000256" key="3">
    <source>
        <dbReference type="PROSITE-ProRule" id="PRU00023"/>
    </source>
</evidence>
<dbReference type="PRINTS" id="PR01415">
    <property type="entry name" value="ANKYRIN"/>
</dbReference>
<keyword evidence="2 3" id="KW-0040">ANK repeat</keyword>
<dbReference type="Gene3D" id="1.25.40.20">
    <property type="entry name" value="Ankyrin repeat-containing domain"/>
    <property type="match status" value="4"/>
</dbReference>
<feature type="repeat" description="ANK" evidence="3">
    <location>
        <begin position="389"/>
        <end position="421"/>
    </location>
</feature>
<gene>
    <name evidence="6" type="ORF">M0811_00659</name>
</gene>
<dbReference type="PROSITE" id="PS50297">
    <property type="entry name" value="ANK_REP_REGION"/>
    <property type="match status" value="5"/>
</dbReference>
<dbReference type="SMART" id="SM00060">
    <property type="entry name" value="FN3"/>
    <property type="match status" value="2"/>
</dbReference>
<evidence type="ECO:0000313" key="6">
    <source>
        <dbReference type="EMBL" id="KAJ5074031.1"/>
    </source>
</evidence>
<dbReference type="PROSITE" id="PS50088">
    <property type="entry name" value="ANK_REPEAT"/>
    <property type="match status" value="5"/>
</dbReference>
<dbReference type="Pfam" id="PF13637">
    <property type="entry name" value="Ank_4"/>
    <property type="match status" value="1"/>
</dbReference>
<feature type="region of interest" description="Disordered" evidence="4">
    <location>
        <begin position="654"/>
        <end position="674"/>
    </location>
</feature>
<dbReference type="InterPro" id="IPR051631">
    <property type="entry name" value="Ankyrin-KH/SAM_domain"/>
</dbReference>
<dbReference type="SUPFAM" id="SSF49265">
    <property type="entry name" value="Fibronectin type III"/>
    <property type="match status" value="1"/>
</dbReference>
<dbReference type="PANTHER" id="PTHR23206">
    <property type="entry name" value="MASK PROTEIN"/>
    <property type="match status" value="1"/>
</dbReference>
<feature type="repeat" description="ANK" evidence="3">
    <location>
        <begin position="202"/>
        <end position="234"/>
    </location>
</feature>
<dbReference type="Pfam" id="PF00041">
    <property type="entry name" value="fn3"/>
    <property type="match status" value="2"/>
</dbReference>
<keyword evidence="7" id="KW-1185">Reference proteome</keyword>
<evidence type="ECO:0000259" key="5">
    <source>
        <dbReference type="PROSITE" id="PS50853"/>
    </source>
</evidence>
<feature type="repeat" description="ANK" evidence="3">
    <location>
        <begin position="272"/>
        <end position="304"/>
    </location>
</feature>
<dbReference type="AlphaFoldDB" id="A0A9Q0LIK7"/>
<dbReference type="OrthoDB" id="341259at2759"/>
<feature type="repeat" description="ANK" evidence="3">
    <location>
        <begin position="169"/>
        <end position="201"/>
    </location>
</feature>